<dbReference type="InParanoid" id="A0A067MNB9"/>
<accession>A0A067MNB9</accession>
<keyword evidence="2" id="KW-1185">Reference proteome</keyword>
<dbReference type="SUPFAM" id="SSF52047">
    <property type="entry name" value="RNI-like"/>
    <property type="match status" value="1"/>
</dbReference>
<evidence type="ECO:0000313" key="1">
    <source>
        <dbReference type="EMBL" id="KDQ13337.1"/>
    </source>
</evidence>
<sequence>MRAIWDLFGSSLSLSSIKIEDEDVYISGMNPAIFQPNPLALSTVSEFSINANGPLMQPLLRHLTLPHVQTLDLAGASLNMAYRFISSSMEVRSLSLYGIVETPANRSSTLSLSPIFLSSLETLRVSDFPGLLNYVHAPRLKALTLEDLSRPILYPGGTSLRAFVERSAPALAILHLQGINITDRDIIWCLNQLPDLEDLTVSACLISDAVLSALAAPPSPEHPGWLLPRLAKFEFEGNVGVTSRGAIEFLASRSKDPVPSIAGKFIFPNCNRELSVKDQEAILSYGEFLGPSLAYTWWMAPTI</sequence>
<dbReference type="Proteomes" id="UP000027195">
    <property type="component" value="Unassembled WGS sequence"/>
</dbReference>
<dbReference type="Gene3D" id="3.80.10.10">
    <property type="entry name" value="Ribonuclease Inhibitor"/>
    <property type="match status" value="1"/>
</dbReference>
<dbReference type="InterPro" id="IPR032675">
    <property type="entry name" value="LRR_dom_sf"/>
</dbReference>
<evidence type="ECO:0008006" key="3">
    <source>
        <dbReference type="Google" id="ProtNLM"/>
    </source>
</evidence>
<reference evidence="2" key="1">
    <citation type="journal article" date="2014" name="Proc. Natl. Acad. Sci. U.S.A.">
        <title>Extensive sampling of basidiomycete genomes demonstrates inadequacy of the white-rot/brown-rot paradigm for wood decay fungi.</title>
        <authorList>
            <person name="Riley R."/>
            <person name="Salamov A.A."/>
            <person name="Brown D.W."/>
            <person name="Nagy L.G."/>
            <person name="Floudas D."/>
            <person name="Held B.W."/>
            <person name="Levasseur A."/>
            <person name="Lombard V."/>
            <person name="Morin E."/>
            <person name="Otillar R."/>
            <person name="Lindquist E.A."/>
            <person name="Sun H."/>
            <person name="LaButti K.M."/>
            <person name="Schmutz J."/>
            <person name="Jabbour D."/>
            <person name="Luo H."/>
            <person name="Baker S.E."/>
            <person name="Pisabarro A.G."/>
            <person name="Walton J.D."/>
            <person name="Blanchette R.A."/>
            <person name="Henrissat B."/>
            <person name="Martin F."/>
            <person name="Cullen D."/>
            <person name="Hibbett D.S."/>
            <person name="Grigoriev I.V."/>
        </authorList>
    </citation>
    <scope>NUCLEOTIDE SEQUENCE [LARGE SCALE GENOMIC DNA]</scope>
    <source>
        <strain evidence="2">FD-172 SS1</strain>
    </source>
</reference>
<evidence type="ECO:0000313" key="2">
    <source>
        <dbReference type="Proteomes" id="UP000027195"/>
    </source>
</evidence>
<dbReference type="STRING" id="930990.A0A067MNB9"/>
<dbReference type="EMBL" id="KL198044">
    <property type="protein sequence ID" value="KDQ13337.1"/>
    <property type="molecule type" value="Genomic_DNA"/>
</dbReference>
<organism evidence="1 2">
    <name type="scientific">Botryobasidium botryosum (strain FD-172 SS1)</name>
    <dbReference type="NCBI Taxonomy" id="930990"/>
    <lineage>
        <taxon>Eukaryota</taxon>
        <taxon>Fungi</taxon>
        <taxon>Dikarya</taxon>
        <taxon>Basidiomycota</taxon>
        <taxon>Agaricomycotina</taxon>
        <taxon>Agaricomycetes</taxon>
        <taxon>Cantharellales</taxon>
        <taxon>Botryobasidiaceae</taxon>
        <taxon>Botryobasidium</taxon>
    </lineage>
</organism>
<name>A0A067MNB9_BOTB1</name>
<dbReference type="HOGENOM" id="CLU_997454_0_0_1"/>
<proteinExistence type="predicted"/>
<protein>
    <recommendedName>
        <fullName evidence="3">F-box domain-containing protein</fullName>
    </recommendedName>
</protein>
<gene>
    <name evidence="1" type="ORF">BOTBODRAFT_373005</name>
</gene>
<dbReference type="AlphaFoldDB" id="A0A067MNB9"/>